<comment type="function">
    <text evidence="2">Acts on leucine, isoleucine and valine.</text>
</comment>
<keyword evidence="15" id="KW-1185">Reference proteome</keyword>
<evidence type="ECO:0000313" key="15">
    <source>
        <dbReference type="Proteomes" id="UP000248014"/>
    </source>
</evidence>
<comment type="catalytic activity">
    <reaction evidence="12">
        <text>L-isoleucine + 2-oxoglutarate = (S)-3-methyl-2-oxopentanoate + L-glutamate</text>
        <dbReference type="Rhea" id="RHEA:24801"/>
        <dbReference type="ChEBI" id="CHEBI:16810"/>
        <dbReference type="ChEBI" id="CHEBI:29985"/>
        <dbReference type="ChEBI" id="CHEBI:35146"/>
        <dbReference type="ChEBI" id="CHEBI:58045"/>
        <dbReference type="EC" id="2.6.1.42"/>
    </reaction>
</comment>
<sequence length="283" mass="30971">MRTVYLNGQFVAEDAAQVSIFDRGLLFADAVYEVCSVIDGRIIDYAAHMMRLERSLAEMTIDYDCSAADWPGILATLIERNGLTEGTIYMQISRGAADRDFLFPAPGTPATVFAFTQARSLVANPMAERGMRIITRPDRRWGRRDIKTVQLLYASMMKMEARAAGVDDVWLVEGDVITEGSSQNACIITPQGHLVTRDLGHHILPGVTRLSLIDIARESGITVEERPFTIAEAQGAAEAFVTSASMFVMPVVEIDGLSVGDGRPGVETMALRKAYIDHARAQG</sequence>
<comment type="pathway">
    <text evidence="3">Amino-acid biosynthesis; L-isoleucine biosynthesis; L-isoleucine from 2-oxobutanoate: step 4/4.</text>
</comment>
<dbReference type="Gene3D" id="3.30.470.10">
    <property type="match status" value="1"/>
</dbReference>
<evidence type="ECO:0000256" key="10">
    <source>
        <dbReference type="ARBA" id="ARBA00023304"/>
    </source>
</evidence>
<comment type="caution">
    <text evidence="14">The sequence shown here is derived from an EMBL/GenBank/DDBJ whole genome shotgun (WGS) entry which is preliminary data.</text>
</comment>
<dbReference type="EMBL" id="QJJM01000001">
    <property type="protein sequence ID" value="PXW79243.1"/>
    <property type="molecule type" value="Genomic_DNA"/>
</dbReference>
<organism evidence="14 15">
    <name type="scientific">Blastomonas natatoria</name>
    <dbReference type="NCBI Taxonomy" id="34015"/>
    <lineage>
        <taxon>Bacteria</taxon>
        <taxon>Pseudomonadati</taxon>
        <taxon>Pseudomonadota</taxon>
        <taxon>Alphaproteobacteria</taxon>
        <taxon>Sphingomonadales</taxon>
        <taxon>Sphingomonadaceae</taxon>
        <taxon>Blastomonas</taxon>
    </lineage>
</organism>
<evidence type="ECO:0000256" key="8">
    <source>
        <dbReference type="ARBA" id="ARBA00014472"/>
    </source>
</evidence>
<accession>A0A2V3VBW3</accession>
<evidence type="ECO:0000256" key="3">
    <source>
        <dbReference type="ARBA" id="ARBA00004824"/>
    </source>
</evidence>
<comment type="catalytic activity">
    <reaction evidence="11">
        <text>L-valine + 2-oxoglutarate = 3-methyl-2-oxobutanoate + L-glutamate</text>
        <dbReference type="Rhea" id="RHEA:24813"/>
        <dbReference type="ChEBI" id="CHEBI:11851"/>
        <dbReference type="ChEBI" id="CHEBI:16810"/>
        <dbReference type="ChEBI" id="CHEBI:29985"/>
        <dbReference type="ChEBI" id="CHEBI:57762"/>
        <dbReference type="EC" id="2.6.1.42"/>
    </reaction>
</comment>
<comment type="similarity">
    <text evidence="6">Belongs to the class-IV pyridoxal-phosphate-dependent aminotransferase family.</text>
</comment>
<proteinExistence type="inferred from homology"/>
<evidence type="ECO:0000256" key="13">
    <source>
        <dbReference type="ARBA" id="ARBA00049229"/>
    </source>
</evidence>
<dbReference type="Pfam" id="PF01063">
    <property type="entry name" value="Aminotran_4"/>
    <property type="match status" value="1"/>
</dbReference>
<dbReference type="InterPro" id="IPR036038">
    <property type="entry name" value="Aminotransferase-like"/>
</dbReference>
<dbReference type="InterPro" id="IPR050571">
    <property type="entry name" value="Class-IV_PLP-Dep_Aminotrnsfr"/>
</dbReference>
<evidence type="ECO:0000256" key="1">
    <source>
        <dbReference type="ARBA" id="ARBA00001933"/>
    </source>
</evidence>
<dbReference type="Proteomes" id="UP000248014">
    <property type="component" value="Unassembled WGS sequence"/>
</dbReference>
<gene>
    <name evidence="14" type="ORF">C7451_101307</name>
</gene>
<dbReference type="GO" id="GO:0009082">
    <property type="term" value="P:branched-chain amino acid biosynthetic process"/>
    <property type="evidence" value="ECO:0007669"/>
    <property type="project" value="UniProtKB-KW"/>
</dbReference>
<dbReference type="SUPFAM" id="SSF56752">
    <property type="entry name" value="D-aminoacid aminotransferase-like PLP-dependent enzymes"/>
    <property type="match status" value="1"/>
</dbReference>
<dbReference type="InterPro" id="IPR043132">
    <property type="entry name" value="BCAT-like_C"/>
</dbReference>
<dbReference type="OrthoDB" id="9805628at2"/>
<evidence type="ECO:0000256" key="6">
    <source>
        <dbReference type="ARBA" id="ARBA00009320"/>
    </source>
</evidence>
<dbReference type="PANTHER" id="PTHR42743:SF11">
    <property type="entry name" value="AMINODEOXYCHORISMATE LYASE"/>
    <property type="match status" value="1"/>
</dbReference>
<dbReference type="InterPro" id="IPR001544">
    <property type="entry name" value="Aminotrans_IV"/>
</dbReference>
<dbReference type="InterPro" id="IPR043131">
    <property type="entry name" value="BCAT-like_N"/>
</dbReference>
<evidence type="ECO:0000256" key="2">
    <source>
        <dbReference type="ARBA" id="ARBA00003109"/>
    </source>
</evidence>
<dbReference type="PANTHER" id="PTHR42743">
    <property type="entry name" value="AMINO-ACID AMINOTRANSFERASE"/>
    <property type="match status" value="1"/>
</dbReference>
<evidence type="ECO:0000256" key="7">
    <source>
        <dbReference type="ARBA" id="ARBA00013053"/>
    </source>
</evidence>
<comment type="pathway">
    <text evidence="5">Amino-acid biosynthesis; L-leucine biosynthesis; L-leucine from 3-methyl-2-oxobutanoate: step 4/4.</text>
</comment>
<dbReference type="GO" id="GO:0005829">
    <property type="term" value="C:cytosol"/>
    <property type="evidence" value="ECO:0007669"/>
    <property type="project" value="TreeGrafter"/>
</dbReference>
<evidence type="ECO:0000256" key="9">
    <source>
        <dbReference type="ARBA" id="ARBA00022898"/>
    </source>
</evidence>
<comment type="catalytic activity">
    <reaction evidence="13">
        <text>L-leucine + 2-oxoglutarate = 4-methyl-2-oxopentanoate + L-glutamate</text>
        <dbReference type="Rhea" id="RHEA:18321"/>
        <dbReference type="ChEBI" id="CHEBI:16810"/>
        <dbReference type="ChEBI" id="CHEBI:17865"/>
        <dbReference type="ChEBI" id="CHEBI:29985"/>
        <dbReference type="ChEBI" id="CHEBI:57427"/>
        <dbReference type="EC" id="2.6.1.42"/>
    </reaction>
</comment>
<evidence type="ECO:0000256" key="11">
    <source>
        <dbReference type="ARBA" id="ARBA00048212"/>
    </source>
</evidence>
<dbReference type="EC" id="2.6.1.42" evidence="7"/>
<keyword evidence="9" id="KW-0663">Pyridoxal phosphate</keyword>
<dbReference type="RefSeq" id="WP_110297202.1">
    <property type="nucleotide sequence ID" value="NZ_QJJM01000001.1"/>
</dbReference>
<dbReference type="FunFam" id="3.20.10.10:FF:000002">
    <property type="entry name" value="D-alanine aminotransferase"/>
    <property type="match status" value="1"/>
</dbReference>
<dbReference type="AlphaFoldDB" id="A0A2V3VBW3"/>
<evidence type="ECO:0000256" key="4">
    <source>
        <dbReference type="ARBA" id="ARBA00004931"/>
    </source>
</evidence>
<comment type="pathway">
    <text evidence="4">Amino-acid biosynthesis; L-valine biosynthesis; L-valine from pyruvate: step 4/4.</text>
</comment>
<evidence type="ECO:0000313" key="14">
    <source>
        <dbReference type="EMBL" id="PXW79243.1"/>
    </source>
</evidence>
<name>A0A2V3VBW3_9SPHN</name>
<dbReference type="NCBIfam" id="NF005209">
    <property type="entry name" value="PRK06680.1"/>
    <property type="match status" value="1"/>
</dbReference>
<keyword evidence="10" id="KW-0100">Branched-chain amino acid biosynthesis</keyword>
<comment type="cofactor">
    <cofactor evidence="1">
        <name>pyridoxal 5'-phosphate</name>
        <dbReference type="ChEBI" id="CHEBI:597326"/>
    </cofactor>
</comment>
<dbReference type="GO" id="GO:0004084">
    <property type="term" value="F:branched-chain-amino-acid transaminase activity"/>
    <property type="evidence" value="ECO:0007669"/>
    <property type="project" value="UniProtKB-EC"/>
</dbReference>
<dbReference type="GO" id="GO:0008652">
    <property type="term" value="P:amino acid biosynthetic process"/>
    <property type="evidence" value="ECO:0007669"/>
    <property type="project" value="UniProtKB-ARBA"/>
</dbReference>
<evidence type="ECO:0000256" key="5">
    <source>
        <dbReference type="ARBA" id="ARBA00005072"/>
    </source>
</evidence>
<protein>
    <recommendedName>
        <fullName evidence="8">Probable branched-chain-amino-acid aminotransferase</fullName>
        <ecNumber evidence="7">2.6.1.42</ecNumber>
    </recommendedName>
</protein>
<evidence type="ECO:0000256" key="12">
    <source>
        <dbReference type="ARBA" id="ARBA00048798"/>
    </source>
</evidence>
<reference evidence="14 15" key="1">
    <citation type="submission" date="2018-05" db="EMBL/GenBank/DDBJ databases">
        <title>Genomic Encyclopedia of Type Strains, Phase IV (KMG-IV): sequencing the most valuable type-strain genomes for metagenomic binning, comparative biology and taxonomic classification.</title>
        <authorList>
            <person name="Goeker M."/>
        </authorList>
    </citation>
    <scope>NUCLEOTIDE SEQUENCE [LARGE SCALE GENOMIC DNA]</scope>
    <source>
        <strain evidence="14 15">DSM 3183</strain>
    </source>
</reference>
<keyword evidence="10" id="KW-0028">Amino-acid biosynthesis</keyword>
<dbReference type="Gene3D" id="3.20.10.10">
    <property type="entry name" value="D-amino Acid Aminotransferase, subunit A, domain 2"/>
    <property type="match status" value="1"/>
</dbReference>